<organism evidence="9">
    <name type="scientific">Noctiluca scintillans</name>
    <name type="common">Sea sparkle</name>
    <name type="synonym">Red tide dinoflagellate</name>
    <dbReference type="NCBI Taxonomy" id="2966"/>
    <lineage>
        <taxon>Eukaryota</taxon>
        <taxon>Sar</taxon>
        <taxon>Alveolata</taxon>
        <taxon>Dinophyceae</taxon>
        <taxon>Noctilucales</taxon>
        <taxon>Noctilucaceae</taxon>
        <taxon>Noctiluca</taxon>
    </lineage>
</organism>
<evidence type="ECO:0000259" key="8">
    <source>
        <dbReference type="PROSITE" id="PS50222"/>
    </source>
</evidence>
<dbReference type="SUPFAM" id="SSF47473">
    <property type="entry name" value="EF-hand"/>
    <property type="match status" value="1"/>
</dbReference>
<dbReference type="GO" id="GO:0005216">
    <property type="term" value="F:monoatomic ion channel activity"/>
    <property type="evidence" value="ECO:0007669"/>
    <property type="project" value="InterPro"/>
</dbReference>
<dbReference type="Gene3D" id="1.20.120.350">
    <property type="entry name" value="Voltage-gated potassium channels. Chain C"/>
    <property type="match status" value="1"/>
</dbReference>
<dbReference type="Gene3D" id="1.10.238.10">
    <property type="entry name" value="EF-hand"/>
    <property type="match status" value="1"/>
</dbReference>
<evidence type="ECO:0000313" key="9">
    <source>
        <dbReference type="EMBL" id="CAD8857846.1"/>
    </source>
</evidence>
<dbReference type="InterPro" id="IPR002048">
    <property type="entry name" value="EF_hand_dom"/>
</dbReference>
<dbReference type="InterPro" id="IPR005821">
    <property type="entry name" value="Ion_trans_dom"/>
</dbReference>
<evidence type="ECO:0000256" key="6">
    <source>
        <dbReference type="SAM" id="MobiDB-lite"/>
    </source>
</evidence>
<dbReference type="EMBL" id="HBFQ01045288">
    <property type="protein sequence ID" value="CAD8857846.1"/>
    <property type="molecule type" value="Transcribed_RNA"/>
</dbReference>
<dbReference type="PROSITE" id="PS00018">
    <property type="entry name" value="EF_HAND_1"/>
    <property type="match status" value="2"/>
</dbReference>
<evidence type="ECO:0000256" key="1">
    <source>
        <dbReference type="ARBA" id="ARBA00004141"/>
    </source>
</evidence>
<dbReference type="GO" id="GO:0005509">
    <property type="term" value="F:calcium ion binding"/>
    <property type="evidence" value="ECO:0007669"/>
    <property type="project" value="InterPro"/>
</dbReference>
<evidence type="ECO:0000256" key="4">
    <source>
        <dbReference type="ARBA" id="ARBA00022989"/>
    </source>
</evidence>
<feature type="domain" description="EF-hand" evidence="8">
    <location>
        <begin position="544"/>
        <end position="579"/>
    </location>
</feature>
<dbReference type="SUPFAM" id="SSF81324">
    <property type="entry name" value="Voltage-gated potassium channels"/>
    <property type="match status" value="1"/>
</dbReference>
<keyword evidence="5 7" id="KW-0472">Membrane</keyword>
<dbReference type="GO" id="GO:0016020">
    <property type="term" value="C:membrane"/>
    <property type="evidence" value="ECO:0007669"/>
    <property type="project" value="UniProtKB-SubCell"/>
</dbReference>
<feature type="transmembrane region" description="Helical" evidence="7">
    <location>
        <begin position="316"/>
        <end position="338"/>
    </location>
</feature>
<feature type="transmembrane region" description="Helical" evidence="7">
    <location>
        <begin position="496"/>
        <end position="520"/>
    </location>
</feature>
<evidence type="ECO:0000256" key="7">
    <source>
        <dbReference type="SAM" id="Phobius"/>
    </source>
</evidence>
<accession>A0A7S1AL29</accession>
<reference evidence="9" key="1">
    <citation type="submission" date="2021-01" db="EMBL/GenBank/DDBJ databases">
        <authorList>
            <person name="Corre E."/>
            <person name="Pelletier E."/>
            <person name="Niang G."/>
            <person name="Scheremetjew M."/>
            <person name="Finn R."/>
            <person name="Kale V."/>
            <person name="Holt S."/>
            <person name="Cochrane G."/>
            <person name="Meng A."/>
            <person name="Brown T."/>
            <person name="Cohen L."/>
        </authorList>
    </citation>
    <scope>NUCLEOTIDE SEQUENCE</scope>
</reference>
<keyword evidence="4 7" id="KW-1133">Transmembrane helix</keyword>
<comment type="subcellular location">
    <subcellularLocation>
        <location evidence="1">Membrane</location>
        <topology evidence="1">Multi-pass membrane protein</topology>
    </subcellularLocation>
</comment>
<evidence type="ECO:0000256" key="3">
    <source>
        <dbReference type="ARBA" id="ARBA00022837"/>
    </source>
</evidence>
<keyword evidence="2 7" id="KW-0812">Transmembrane</keyword>
<dbReference type="InterPro" id="IPR011992">
    <property type="entry name" value="EF-hand-dom_pair"/>
</dbReference>
<feature type="region of interest" description="Disordered" evidence="6">
    <location>
        <begin position="145"/>
        <end position="168"/>
    </location>
</feature>
<feature type="transmembrane region" description="Helical" evidence="7">
    <location>
        <begin position="462"/>
        <end position="484"/>
    </location>
</feature>
<dbReference type="Pfam" id="PF00520">
    <property type="entry name" value="Ion_trans"/>
    <property type="match status" value="1"/>
</dbReference>
<protein>
    <recommendedName>
        <fullName evidence="8">EF-hand domain-containing protein</fullName>
    </recommendedName>
</protein>
<proteinExistence type="predicted"/>
<dbReference type="AlphaFoldDB" id="A0A7S1AL29"/>
<feature type="transmembrane region" description="Helical" evidence="7">
    <location>
        <begin position="419"/>
        <end position="442"/>
    </location>
</feature>
<name>A0A7S1AL29_NOCSC</name>
<feature type="transmembrane region" description="Helical" evidence="7">
    <location>
        <begin position="263"/>
        <end position="280"/>
    </location>
</feature>
<feature type="domain" description="EF-hand" evidence="8">
    <location>
        <begin position="587"/>
        <end position="622"/>
    </location>
</feature>
<evidence type="ECO:0000256" key="5">
    <source>
        <dbReference type="ARBA" id="ARBA00023136"/>
    </source>
</evidence>
<dbReference type="PROSITE" id="PS50222">
    <property type="entry name" value="EF_HAND_2"/>
    <property type="match status" value="2"/>
</dbReference>
<dbReference type="InterPro" id="IPR018247">
    <property type="entry name" value="EF_Hand_1_Ca_BS"/>
</dbReference>
<evidence type="ECO:0000256" key="2">
    <source>
        <dbReference type="ARBA" id="ARBA00022692"/>
    </source>
</evidence>
<keyword evidence="3" id="KW-0106">Calcium</keyword>
<feature type="transmembrane region" description="Helical" evidence="7">
    <location>
        <begin position="358"/>
        <end position="380"/>
    </location>
</feature>
<sequence>MELASMGLIEFVDPGSVVEDAPGLEARETLAVYAGVLPTSFHGADRHEDEEEDGPETMPEARLHGEVREHVTKVLLSEYQKMDALVLAFQRKQQQQFDLQAQHMSRTLHAHEQSLRNVLEATLERWRIEPDGSITPRHVVVTEDKEPNDDKVTVPAVSASREGPAVKEQSVYQPRRHSINPRTSLRGITGDSVSFGSRKKDMIKLKLEFSHKQAALSTMSFDDSYYSFLRGFLENAWDSFVTFCSRKRWNFHRVEALVEGQHFHAFVCAVIVLNAAFLGYSSDFSLRAAIEDHNNSVSNTRASVGTWHFVLGRSPWMFVTEIVFTVLFVLEILLRFLALEGEFIVGEDAGWNLFDTMLTVSSVAEIGLVGLSVDFSYLRVIRIARIIRSFRVFNVVKLVPVMRSLRLMMLAIVKSLIPFVWAVLILLVVMFVFCIIIVHGVIEYMMFDAEDDHISADIRTYLGSLSMTILSLFMSISGGVDWWTVGSILLHISTRYLLIFLIFILFTVLAVMNIITGIFVKEALDMATKDHDMQLQQELVENRHLLLRLKAIFHRMDANSTGCVSLLDFEQTMEDGSVRVLFQQVGLNIGDATSFFKVLDQDDSNELSIEEFVMGCMRFKGGANRMDIEVMLMDTKKLMKKLARMHEKFFERLAKIEQTVGVVLKTLEDPTF</sequence>
<gene>
    <name evidence="9" type="ORF">NSCI0253_LOCUS32198</name>
</gene>
<dbReference type="InterPro" id="IPR027359">
    <property type="entry name" value="Volt_channel_dom_sf"/>
</dbReference>